<reference evidence="7 8" key="1">
    <citation type="submission" date="2017-08" db="EMBL/GenBank/DDBJ databases">
        <title>Complete Genome Sequence of Bacillus kochii Oregon-R-modENCODE STRAIN BDGP4, isolated from Drosophila melanogaster gut.</title>
        <authorList>
            <person name="Wan K.H."/>
            <person name="Yu C."/>
            <person name="Park S."/>
            <person name="Hammonds A.S."/>
            <person name="Booth B.W."/>
            <person name="Celniker S.E."/>
        </authorList>
    </citation>
    <scope>NUCLEOTIDE SEQUENCE [LARGE SCALE GENOMIC DNA]</scope>
    <source>
        <strain evidence="7 8">BDGP4</strain>
    </source>
</reference>
<dbReference type="KEGG" id="bko:CKF48_02720"/>
<dbReference type="GO" id="GO:0016020">
    <property type="term" value="C:membrane"/>
    <property type="evidence" value="ECO:0007669"/>
    <property type="project" value="UniProtKB-SubCell"/>
</dbReference>
<protein>
    <submittedName>
        <fullName evidence="7">Multidrug ABC transporter permease</fullName>
    </submittedName>
</protein>
<keyword evidence="3 5" id="KW-1133">Transmembrane helix</keyword>
<sequence length="242" mass="27387">MRVLRTIPYTVIRMSRDYITLLLLLVVPIILITIFYFVLGDLKNQYGDPAFYDTAQLMTLVFQLFGGSIVIAHIQDDLFSPRRQRLMVAPISRPFYALSISLCGMLYSIFLGFLLFLFTGIGLKVEWGNGFWVMYIIGLLAVLSSLVSLILIFAVKNFKLAERLSEVYGIGCIVLAGLFFPIPDYTVITFINEYLNPLLLAANAIGYAQSNLFPDAYIYMFRLGVGIVITFIIVFVLGRRKI</sequence>
<evidence type="ECO:0000313" key="7">
    <source>
        <dbReference type="EMBL" id="ASV69926.1"/>
    </source>
</evidence>
<dbReference type="AlphaFoldDB" id="A0A248TNZ5"/>
<feature type="transmembrane region" description="Helical" evidence="5">
    <location>
        <begin position="130"/>
        <end position="155"/>
    </location>
</feature>
<evidence type="ECO:0000256" key="1">
    <source>
        <dbReference type="ARBA" id="ARBA00004141"/>
    </source>
</evidence>
<keyword evidence="2 5" id="KW-0812">Transmembrane</keyword>
<evidence type="ECO:0000256" key="3">
    <source>
        <dbReference type="ARBA" id="ARBA00022989"/>
    </source>
</evidence>
<keyword evidence="8" id="KW-1185">Reference proteome</keyword>
<dbReference type="GO" id="GO:0140359">
    <property type="term" value="F:ABC-type transporter activity"/>
    <property type="evidence" value="ECO:0007669"/>
    <property type="project" value="InterPro"/>
</dbReference>
<feature type="transmembrane region" description="Helical" evidence="5">
    <location>
        <begin position="216"/>
        <end position="237"/>
    </location>
</feature>
<proteinExistence type="predicted"/>
<evidence type="ECO:0000313" key="8">
    <source>
        <dbReference type="Proteomes" id="UP000215137"/>
    </source>
</evidence>
<name>A0A248TNZ5_9BACI</name>
<feature type="transmembrane region" description="Helical" evidence="5">
    <location>
        <begin position="21"/>
        <end position="39"/>
    </location>
</feature>
<feature type="transmembrane region" description="Helical" evidence="5">
    <location>
        <begin position="167"/>
        <end position="191"/>
    </location>
</feature>
<evidence type="ECO:0000256" key="4">
    <source>
        <dbReference type="ARBA" id="ARBA00023136"/>
    </source>
</evidence>
<dbReference type="OrthoDB" id="1864035at2"/>
<dbReference type="Proteomes" id="UP000215137">
    <property type="component" value="Chromosome"/>
</dbReference>
<dbReference type="EMBL" id="CP022983">
    <property type="protein sequence ID" value="ASV69926.1"/>
    <property type="molecule type" value="Genomic_DNA"/>
</dbReference>
<dbReference type="Pfam" id="PF01061">
    <property type="entry name" value="ABC2_membrane"/>
    <property type="match status" value="1"/>
</dbReference>
<comment type="subcellular location">
    <subcellularLocation>
        <location evidence="1">Membrane</location>
        <topology evidence="1">Multi-pass membrane protein</topology>
    </subcellularLocation>
</comment>
<gene>
    <name evidence="7" type="ORF">CKF48_02720</name>
</gene>
<feature type="transmembrane region" description="Helical" evidence="5">
    <location>
        <begin position="95"/>
        <end position="118"/>
    </location>
</feature>
<organism evidence="7 8">
    <name type="scientific">Cytobacillus kochii</name>
    <dbReference type="NCBI Taxonomy" id="859143"/>
    <lineage>
        <taxon>Bacteria</taxon>
        <taxon>Bacillati</taxon>
        <taxon>Bacillota</taxon>
        <taxon>Bacilli</taxon>
        <taxon>Bacillales</taxon>
        <taxon>Bacillaceae</taxon>
        <taxon>Cytobacillus</taxon>
    </lineage>
</organism>
<evidence type="ECO:0000259" key="6">
    <source>
        <dbReference type="Pfam" id="PF01061"/>
    </source>
</evidence>
<evidence type="ECO:0000256" key="5">
    <source>
        <dbReference type="SAM" id="Phobius"/>
    </source>
</evidence>
<accession>A0A248TNZ5</accession>
<keyword evidence="4 5" id="KW-0472">Membrane</keyword>
<feature type="domain" description="ABC-2 type transporter transmembrane" evidence="6">
    <location>
        <begin position="11"/>
        <end position="205"/>
    </location>
</feature>
<feature type="transmembrane region" description="Helical" evidence="5">
    <location>
        <begin position="51"/>
        <end position="74"/>
    </location>
</feature>
<dbReference type="InterPro" id="IPR013525">
    <property type="entry name" value="ABC2_TM"/>
</dbReference>
<evidence type="ECO:0000256" key="2">
    <source>
        <dbReference type="ARBA" id="ARBA00022692"/>
    </source>
</evidence>